<gene>
    <name evidence="11" type="ORF">AMD02_06105</name>
</gene>
<dbReference type="PROSITE" id="PS50110">
    <property type="entry name" value="RESPONSE_REGULATORY"/>
    <property type="match status" value="1"/>
</dbReference>
<dbReference type="Gene3D" id="3.40.50.2300">
    <property type="match status" value="1"/>
</dbReference>
<name>A0A0M0KI98_ALKHA</name>
<organism evidence="11">
    <name type="scientific">Halalkalibacterium halodurans</name>
    <name type="common">Bacillus halodurans</name>
    <dbReference type="NCBI Taxonomy" id="86665"/>
    <lineage>
        <taxon>Bacteria</taxon>
        <taxon>Bacillati</taxon>
        <taxon>Bacillota</taxon>
        <taxon>Bacilli</taxon>
        <taxon>Bacillales</taxon>
        <taxon>Bacillaceae</taxon>
        <taxon>Halalkalibacterium (ex Joshi et al. 2022)</taxon>
    </lineage>
</organism>
<evidence type="ECO:0000256" key="7">
    <source>
        <dbReference type="ARBA" id="ARBA00023159"/>
    </source>
</evidence>
<dbReference type="GO" id="GO:0003700">
    <property type="term" value="F:DNA-binding transcription factor activity"/>
    <property type="evidence" value="ECO:0007669"/>
    <property type="project" value="InterPro"/>
</dbReference>
<keyword evidence="5" id="KW-0805">Transcription regulation</keyword>
<comment type="subcellular location">
    <subcellularLocation>
        <location evidence="1">Cytoplasm</location>
    </subcellularLocation>
</comment>
<dbReference type="InterPro" id="IPR001789">
    <property type="entry name" value="Sig_transdc_resp-reg_receiver"/>
</dbReference>
<dbReference type="AlphaFoldDB" id="A0A0M0KI98"/>
<dbReference type="InterPro" id="IPR051271">
    <property type="entry name" value="2C-system_Tx_regulators"/>
</dbReference>
<dbReference type="EMBL" id="LILD01000001">
    <property type="protein sequence ID" value="KOO38479.1"/>
    <property type="molecule type" value="Genomic_DNA"/>
</dbReference>
<dbReference type="SMART" id="SM00448">
    <property type="entry name" value="REC"/>
    <property type="match status" value="1"/>
</dbReference>
<comment type="caution">
    <text evidence="11">The sequence shown here is derived from an EMBL/GenBank/DDBJ whole genome shotgun (WGS) entry which is preliminary data.</text>
</comment>
<evidence type="ECO:0000313" key="11">
    <source>
        <dbReference type="EMBL" id="KOO38479.1"/>
    </source>
</evidence>
<keyword evidence="7" id="KW-0010">Activator</keyword>
<dbReference type="SUPFAM" id="SSF52172">
    <property type="entry name" value="CheY-like"/>
    <property type="match status" value="1"/>
</dbReference>
<accession>A0A0M0KI98</accession>
<evidence type="ECO:0000256" key="3">
    <source>
        <dbReference type="ARBA" id="ARBA00022553"/>
    </source>
</evidence>
<dbReference type="GO" id="GO:0003677">
    <property type="term" value="F:DNA binding"/>
    <property type="evidence" value="ECO:0007669"/>
    <property type="project" value="UniProtKB-KW"/>
</dbReference>
<dbReference type="GO" id="GO:0000156">
    <property type="term" value="F:phosphorelay response regulator activity"/>
    <property type="evidence" value="ECO:0007669"/>
    <property type="project" value="TreeGrafter"/>
</dbReference>
<dbReference type="InterPro" id="IPR011006">
    <property type="entry name" value="CheY-like_superfamily"/>
</dbReference>
<evidence type="ECO:0000256" key="1">
    <source>
        <dbReference type="ARBA" id="ARBA00004496"/>
    </source>
</evidence>
<dbReference type="InterPro" id="IPR036390">
    <property type="entry name" value="WH_DNA-bd_sf"/>
</dbReference>
<reference evidence="11" key="1">
    <citation type="submission" date="2015-08" db="EMBL/GenBank/DDBJ databases">
        <title>Complete DNA Sequence of Pseudomonas syringae pv. actinidiae, the Causal Agent of Kiwifruit Canker Disease.</title>
        <authorList>
            <person name="Rikkerink E.H.A."/>
            <person name="Fineran P.C."/>
        </authorList>
    </citation>
    <scope>NUCLEOTIDE SEQUENCE</scope>
    <source>
        <strain evidence="11">DSM 13666</strain>
    </source>
</reference>
<keyword evidence="6" id="KW-0238">DNA-binding</keyword>
<evidence type="ECO:0000256" key="8">
    <source>
        <dbReference type="ARBA" id="ARBA00023163"/>
    </source>
</evidence>
<evidence type="ECO:0000256" key="6">
    <source>
        <dbReference type="ARBA" id="ARBA00023125"/>
    </source>
</evidence>
<keyword evidence="4" id="KW-0902">Two-component regulatory system</keyword>
<protein>
    <submittedName>
        <fullName evidence="11">Chemotaxis protein CheY</fullName>
    </submittedName>
</protein>
<feature type="domain" description="Response regulatory" evidence="10">
    <location>
        <begin position="8"/>
        <end position="124"/>
    </location>
</feature>
<sequence length="230" mass="26346">MAKEPLIRVLLIEDDPMVQEVNRMFVEKLSGFTIVGTAATGEEGMVKTRELQPDLILLDIFMPKQDGLSFIKQIREQYIDVDIIAVTAANDTKTIKTLLRYGVMDYLVKPFTFERLKAALTQYEEMFRKMQKEAELSQDSLDEMIKQKQAQANMDDLPKGLHAHTLQQVIERLEELDEPKSAEEIGRDVGLARVTVRRYLNYLESVGQVEMDLTYGSIGRPIQTYKLKQG</sequence>
<dbReference type="PIRSF" id="PIRSF006171">
    <property type="entry name" value="RR_citrat_malat"/>
    <property type="match status" value="1"/>
</dbReference>
<keyword evidence="8" id="KW-0804">Transcription</keyword>
<evidence type="ECO:0000256" key="5">
    <source>
        <dbReference type="ARBA" id="ARBA00023015"/>
    </source>
</evidence>
<dbReference type="GeneID" id="87598256"/>
<dbReference type="Gene3D" id="1.10.10.10">
    <property type="entry name" value="Winged helix-like DNA-binding domain superfamily/Winged helix DNA-binding domain"/>
    <property type="match status" value="1"/>
</dbReference>
<evidence type="ECO:0000256" key="9">
    <source>
        <dbReference type="PROSITE-ProRule" id="PRU00169"/>
    </source>
</evidence>
<evidence type="ECO:0000259" key="10">
    <source>
        <dbReference type="PROSITE" id="PS50110"/>
    </source>
</evidence>
<dbReference type="PANTHER" id="PTHR45526">
    <property type="entry name" value="TRANSCRIPTIONAL REGULATORY PROTEIN DPIA"/>
    <property type="match status" value="1"/>
</dbReference>
<dbReference type="PATRIC" id="fig|136160.3.peg.1518"/>
<keyword evidence="2" id="KW-0963">Cytoplasm</keyword>
<dbReference type="SUPFAM" id="SSF46785">
    <property type="entry name" value="Winged helix' DNA-binding domain"/>
    <property type="match status" value="1"/>
</dbReference>
<dbReference type="PANTHER" id="PTHR45526:SF1">
    <property type="entry name" value="TRANSCRIPTIONAL REGULATORY PROTEIN DCUR-RELATED"/>
    <property type="match status" value="1"/>
</dbReference>
<feature type="modified residue" description="4-aspartylphosphate" evidence="9">
    <location>
        <position position="59"/>
    </location>
</feature>
<dbReference type="InterPro" id="IPR024187">
    <property type="entry name" value="Sig_transdc_resp-reg_cit/mal"/>
</dbReference>
<proteinExistence type="predicted"/>
<evidence type="ECO:0000256" key="4">
    <source>
        <dbReference type="ARBA" id="ARBA00023012"/>
    </source>
</evidence>
<keyword evidence="3 9" id="KW-0597">Phosphoprotein</keyword>
<evidence type="ECO:0000256" key="2">
    <source>
        <dbReference type="ARBA" id="ARBA00022490"/>
    </source>
</evidence>
<dbReference type="InterPro" id="IPR036388">
    <property type="entry name" value="WH-like_DNA-bd_sf"/>
</dbReference>
<dbReference type="RefSeq" id="WP_083445487.1">
    <property type="nucleotide sequence ID" value="NZ_CP040441.1"/>
</dbReference>
<dbReference type="Pfam" id="PF00072">
    <property type="entry name" value="Response_reg"/>
    <property type="match status" value="1"/>
</dbReference>
<dbReference type="GO" id="GO:0005737">
    <property type="term" value="C:cytoplasm"/>
    <property type="evidence" value="ECO:0007669"/>
    <property type="project" value="UniProtKB-SubCell"/>
</dbReference>
<dbReference type="CDD" id="cd19925">
    <property type="entry name" value="REC_citrate_TCS"/>
    <property type="match status" value="1"/>
</dbReference>